<protein>
    <submittedName>
        <fullName evidence="2">Class I SAM-dependent methyltransferase</fullName>
    </submittedName>
</protein>
<dbReference type="STRING" id="595536.GCA_000178815_02980"/>
<feature type="domain" description="Methyltransferase" evidence="1">
    <location>
        <begin position="49"/>
        <end position="146"/>
    </location>
</feature>
<evidence type="ECO:0000259" key="1">
    <source>
        <dbReference type="Pfam" id="PF13649"/>
    </source>
</evidence>
<keyword evidence="2" id="KW-0808">Transferase</keyword>
<dbReference type="RefSeq" id="WP_003609879.1">
    <property type="nucleotide sequence ID" value="NZ_ADVE02000001.1"/>
</dbReference>
<dbReference type="Pfam" id="PF13649">
    <property type="entry name" value="Methyltransf_25"/>
    <property type="match status" value="1"/>
</dbReference>
<dbReference type="GO" id="GO:0032259">
    <property type="term" value="P:methylation"/>
    <property type="evidence" value="ECO:0007669"/>
    <property type="project" value="UniProtKB-KW"/>
</dbReference>
<evidence type="ECO:0000313" key="2">
    <source>
        <dbReference type="EMBL" id="ATQ68333.1"/>
    </source>
</evidence>
<sequence>MSDSATDAFFSAWRTYRKIVDANYMYHREIGARIEETLRAAFGDSGFSVLDLGCGDASTFAPRLARLAPSRYVGVDLSETALGLAAENAKALPCPAELRREDLLTALAEGDERFDLIHTSFALHHLPTERKAEFFRLAAARLTPRGLLLLTDVMREEDETLPIYFGRYTSWLRSDWGLLTEEEREATCAHLTANDLPETFATLASQAQAAGLAAEPVAAFTWHKLARFSRRA</sequence>
<dbReference type="Proteomes" id="UP000230709">
    <property type="component" value="Chromosome"/>
</dbReference>
<organism evidence="2 3">
    <name type="scientific">Methylosinus trichosporium (strain ATCC 35070 / NCIMB 11131 / UNIQEM 75 / OB3b)</name>
    <dbReference type="NCBI Taxonomy" id="595536"/>
    <lineage>
        <taxon>Bacteria</taxon>
        <taxon>Pseudomonadati</taxon>
        <taxon>Pseudomonadota</taxon>
        <taxon>Alphaproteobacteria</taxon>
        <taxon>Hyphomicrobiales</taxon>
        <taxon>Methylocystaceae</taxon>
        <taxon>Methylosinus</taxon>
    </lineage>
</organism>
<gene>
    <name evidence="2" type="ORF">CQW49_10915</name>
</gene>
<accession>A0A2D2CZZ3</accession>
<dbReference type="EMBL" id="CP023737">
    <property type="protein sequence ID" value="ATQ68333.1"/>
    <property type="molecule type" value="Genomic_DNA"/>
</dbReference>
<dbReference type="KEGG" id="mtw:CQW49_10915"/>
<dbReference type="PANTHER" id="PTHR43464">
    <property type="entry name" value="METHYLTRANSFERASE"/>
    <property type="match status" value="1"/>
</dbReference>
<keyword evidence="3" id="KW-1185">Reference proteome</keyword>
<dbReference type="CDD" id="cd02440">
    <property type="entry name" value="AdoMet_MTases"/>
    <property type="match status" value="1"/>
</dbReference>
<dbReference type="AlphaFoldDB" id="A0A2D2CZZ3"/>
<keyword evidence="2" id="KW-0489">Methyltransferase</keyword>
<dbReference type="PANTHER" id="PTHR43464:SF92">
    <property type="entry name" value="SLR1071 PROTEIN"/>
    <property type="match status" value="1"/>
</dbReference>
<evidence type="ECO:0000313" key="3">
    <source>
        <dbReference type="Proteomes" id="UP000230709"/>
    </source>
</evidence>
<dbReference type="SUPFAM" id="SSF53335">
    <property type="entry name" value="S-adenosyl-L-methionine-dependent methyltransferases"/>
    <property type="match status" value="1"/>
</dbReference>
<dbReference type="InterPro" id="IPR041698">
    <property type="entry name" value="Methyltransf_25"/>
</dbReference>
<proteinExistence type="predicted"/>
<name>A0A2D2CZZ3_METT3</name>
<dbReference type="InterPro" id="IPR029063">
    <property type="entry name" value="SAM-dependent_MTases_sf"/>
</dbReference>
<dbReference type="Gene3D" id="3.40.50.150">
    <property type="entry name" value="Vaccinia Virus protein VP39"/>
    <property type="match status" value="1"/>
</dbReference>
<reference evidence="3" key="1">
    <citation type="submission" date="2017-10" db="EMBL/GenBank/DDBJ databases">
        <title>Completed PacBio SMRT sequence of Methylosinus trichosporium OB3b reveals presence of a third large plasmid.</title>
        <authorList>
            <person name="Charles T.C."/>
            <person name="Lynch M.D.J."/>
            <person name="Heil J.R."/>
            <person name="Cheng J."/>
        </authorList>
    </citation>
    <scope>NUCLEOTIDE SEQUENCE [LARGE SCALE GENOMIC DNA]</scope>
    <source>
        <strain evidence="3">OB3b</strain>
    </source>
</reference>
<dbReference type="GO" id="GO:0008168">
    <property type="term" value="F:methyltransferase activity"/>
    <property type="evidence" value="ECO:0007669"/>
    <property type="project" value="UniProtKB-KW"/>
</dbReference>